<keyword evidence="2 3" id="KW-0677">Repeat</keyword>
<dbReference type="Pfam" id="PF23569">
    <property type="entry name" value="NBD_SMAX1"/>
    <property type="match status" value="1"/>
</dbReference>
<evidence type="ECO:0000259" key="5">
    <source>
        <dbReference type="PROSITE" id="PS51903"/>
    </source>
</evidence>
<dbReference type="InterPro" id="IPR036628">
    <property type="entry name" value="Clp_N_dom_sf"/>
</dbReference>
<dbReference type="InterPro" id="IPR058680">
    <property type="entry name" value="NBD_SMAX1-like"/>
</dbReference>
<dbReference type="Gene3D" id="1.10.1780.10">
    <property type="entry name" value="Clp, N-terminal domain"/>
    <property type="match status" value="1"/>
</dbReference>
<dbReference type="InterPro" id="IPR004176">
    <property type="entry name" value="Clp_R_N"/>
</dbReference>
<proteinExistence type="inferred from homology"/>
<feature type="domain" description="Clp R" evidence="5">
    <location>
        <begin position="8"/>
        <end position="147"/>
    </location>
</feature>
<dbReference type="Gene3D" id="3.40.50.300">
    <property type="entry name" value="P-loop containing nucleotide triphosphate hydrolases"/>
    <property type="match status" value="1"/>
</dbReference>
<dbReference type="PANTHER" id="PTHR43572:SF3">
    <property type="entry name" value="PROTEIN SMAX1-LIKE 5"/>
    <property type="match status" value="1"/>
</dbReference>
<dbReference type="PROSITE" id="PS51903">
    <property type="entry name" value="CLP_R"/>
    <property type="match status" value="1"/>
</dbReference>
<evidence type="ECO:0000256" key="4">
    <source>
        <dbReference type="SAM" id="MobiDB-lite"/>
    </source>
</evidence>
<name>A0A426Y2M1_ENSVE</name>
<dbReference type="PANTHER" id="PTHR43572">
    <property type="entry name" value="CHAPERONE PROTEIN CLPD, CHLOROPLASTIC"/>
    <property type="match status" value="1"/>
</dbReference>
<dbReference type="InterPro" id="IPR051650">
    <property type="entry name" value="SL_signaling_regulator"/>
</dbReference>
<feature type="region of interest" description="Disordered" evidence="4">
    <location>
        <begin position="559"/>
        <end position="601"/>
    </location>
</feature>
<evidence type="ECO:0000313" key="7">
    <source>
        <dbReference type="Proteomes" id="UP000287651"/>
    </source>
</evidence>
<feature type="compositionally biased region" description="Polar residues" evidence="4">
    <location>
        <begin position="570"/>
        <end position="592"/>
    </location>
</feature>
<evidence type="ECO:0000313" key="6">
    <source>
        <dbReference type="EMBL" id="RRT45791.1"/>
    </source>
</evidence>
<feature type="compositionally biased region" description="Basic and acidic residues" evidence="4">
    <location>
        <begin position="559"/>
        <end position="569"/>
    </location>
</feature>
<dbReference type="InterPro" id="IPR027417">
    <property type="entry name" value="P-loop_NTPase"/>
</dbReference>
<evidence type="ECO:0000256" key="3">
    <source>
        <dbReference type="PROSITE-ProRule" id="PRU01251"/>
    </source>
</evidence>
<dbReference type="SUPFAM" id="SSF52540">
    <property type="entry name" value="P-loop containing nucleoside triphosphate hydrolases"/>
    <property type="match status" value="1"/>
</dbReference>
<reference evidence="6 7" key="1">
    <citation type="journal article" date="2014" name="Agronomy (Basel)">
        <title>A Draft Genome Sequence for Ensete ventricosum, the Drought-Tolerant Tree Against Hunger.</title>
        <authorList>
            <person name="Harrison J."/>
            <person name="Moore K.A."/>
            <person name="Paszkiewicz K."/>
            <person name="Jones T."/>
            <person name="Grant M."/>
            <person name="Ambacheew D."/>
            <person name="Muzemil S."/>
            <person name="Studholme D.J."/>
        </authorList>
    </citation>
    <scope>NUCLEOTIDE SEQUENCE [LARGE SCALE GENOMIC DNA]</scope>
</reference>
<sequence>MRTGVCTVQQALTAEVAAVLKHSLDLARRRGHGQVTPLHVAATLMSSSSASSDLLRRACLRSQPHHPASHPLRCRALELCFNNYLLRLSAEQSPPHAPKSSLNEDLRVVLEVMLRKEGRRSNTVVVGDSASMTEGLVAELMGRVERGEVPDELKHASFVNLQFSCVQLRLMSKGDVDLKVSDLRRTINSLAGDRVGGGVIIHAGDLSWAVHEEAPVGCDFNAVQHMVAEMGRLLSEFKSSNSNGVGGGSNKVWLLASANYETYMKCQMRQPSLEMQWALQAVVVPSGWLGLSLQASSGLFSSQNKNLIEPQPVSFSATSLKLNAGFSNTAVDKKNETGNWQERTESNQWLSEASLNSLKMAANQQAMTALALYSPLYSDSATSKDQTRRSMAEPLELGRQLQENIPWQSEAIPSIVEALHDCRNGDKKVVRLLIQGNDHVAKRRLARVMAESFFGSPNKLIQINQRNSSTTAEDSCLETLIDALRKEPKCVVLIEDVNRMHCNFVNSFTDAVKVGSFKDSFGGEVSLGDAIFVLTTSKLTKFDVANNVVNMRFCIEDSSPRDAKRKPETDLQNISKKGRTGESSFDLNMQPSEDSEEDAVPSDLTHETECISLHLPQELLESTVQLTLDAGSHQFQEMKLNLLSKLHRAFEEIPSDNDEKGHLFIDPAVGEELMEASGSFSESFFEQWVREVFRVSLQSIKKRRNVRLSLEGEERHVEESGFMGSVLPHSIHVD</sequence>
<evidence type="ECO:0000256" key="2">
    <source>
        <dbReference type="ARBA" id="ARBA00022737"/>
    </source>
</evidence>
<evidence type="ECO:0000256" key="1">
    <source>
        <dbReference type="ARBA" id="ARBA00008675"/>
    </source>
</evidence>
<dbReference type="EMBL" id="AMZH03015599">
    <property type="protein sequence ID" value="RRT45791.1"/>
    <property type="molecule type" value="Genomic_DNA"/>
</dbReference>
<protein>
    <recommendedName>
        <fullName evidence="5">Clp R domain-containing protein</fullName>
    </recommendedName>
</protein>
<gene>
    <name evidence="6" type="ORF">B296_00054876</name>
</gene>
<dbReference type="AlphaFoldDB" id="A0A426Y2M1"/>
<accession>A0A426Y2M1</accession>
<organism evidence="6 7">
    <name type="scientific">Ensete ventricosum</name>
    <name type="common">Abyssinian banana</name>
    <name type="synonym">Musa ensete</name>
    <dbReference type="NCBI Taxonomy" id="4639"/>
    <lineage>
        <taxon>Eukaryota</taxon>
        <taxon>Viridiplantae</taxon>
        <taxon>Streptophyta</taxon>
        <taxon>Embryophyta</taxon>
        <taxon>Tracheophyta</taxon>
        <taxon>Spermatophyta</taxon>
        <taxon>Magnoliopsida</taxon>
        <taxon>Liliopsida</taxon>
        <taxon>Zingiberales</taxon>
        <taxon>Musaceae</taxon>
        <taxon>Ensete</taxon>
    </lineage>
</organism>
<dbReference type="Proteomes" id="UP000287651">
    <property type="component" value="Unassembled WGS sequence"/>
</dbReference>
<comment type="caution">
    <text evidence="6">The sequence shown here is derived from an EMBL/GenBank/DDBJ whole genome shotgun (WGS) entry which is preliminary data.</text>
</comment>
<comment type="similarity">
    <text evidence="1">Belongs to the ClpA/ClpB family.</text>
</comment>